<dbReference type="Proteomes" id="UP000319817">
    <property type="component" value="Chromosome"/>
</dbReference>
<dbReference type="InterPro" id="IPR019734">
    <property type="entry name" value="TPR_rpt"/>
</dbReference>
<dbReference type="SUPFAM" id="SSF56935">
    <property type="entry name" value="Porins"/>
    <property type="match status" value="1"/>
</dbReference>
<keyword evidence="4" id="KW-1185">Reference proteome</keyword>
<organism evidence="3 4">
    <name type="scientific">Stieleria marina</name>
    <dbReference type="NCBI Taxonomy" id="1930275"/>
    <lineage>
        <taxon>Bacteria</taxon>
        <taxon>Pseudomonadati</taxon>
        <taxon>Planctomycetota</taxon>
        <taxon>Planctomycetia</taxon>
        <taxon>Pirellulales</taxon>
        <taxon>Pirellulaceae</taxon>
        <taxon>Stieleria</taxon>
    </lineage>
</organism>
<proteinExistence type="predicted"/>
<keyword evidence="1" id="KW-0802">TPR repeat</keyword>
<dbReference type="AlphaFoldDB" id="A0A517P0T6"/>
<feature type="repeat" description="TPR" evidence="1">
    <location>
        <begin position="16"/>
        <end position="49"/>
    </location>
</feature>
<name>A0A517P0T6_9BACT</name>
<dbReference type="InterPro" id="IPR011990">
    <property type="entry name" value="TPR-like_helical_dom_sf"/>
</dbReference>
<dbReference type="SMART" id="SM00028">
    <property type="entry name" value="TPR"/>
    <property type="match status" value="2"/>
</dbReference>
<feature type="compositionally biased region" description="Polar residues" evidence="2">
    <location>
        <begin position="100"/>
        <end position="110"/>
    </location>
</feature>
<feature type="region of interest" description="Disordered" evidence="2">
    <location>
        <begin position="97"/>
        <end position="132"/>
    </location>
</feature>
<dbReference type="Pfam" id="PF14559">
    <property type="entry name" value="TPR_19"/>
    <property type="match status" value="1"/>
</dbReference>
<reference evidence="3 4" key="1">
    <citation type="submission" date="2019-02" db="EMBL/GenBank/DDBJ databases">
        <title>Deep-cultivation of Planctomycetes and their phenomic and genomic characterization uncovers novel biology.</title>
        <authorList>
            <person name="Wiegand S."/>
            <person name="Jogler M."/>
            <person name="Boedeker C."/>
            <person name="Pinto D."/>
            <person name="Vollmers J."/>
            <person name="Rivas-Marin E."/>
            <person name="Kohn T."/>
            <person name="Peeters S.H."/>
            <person name="Heuer A."/>
            <person name="Rast P."/>
            <person name="Oberbeckmann S."/>
            <person name="Bunk B."/>
            <person name="Jeske O."/>
            <person name="Meyerdierks A."/>
            <person name="Storesund J.E."/>
            <person name="Kallscheuer N."/>
            <person name="Luecker S."/>
            <person name="Lage O.M."/>
            <person name="Pohl T."/>
            <person name="Merkel B.J."/>
            <person name="Hornburger P."/>
            <person name="Mueller R.-W."/>
            <person name="Bruemmer F."/>
            <person name="Labrenz M."/>
            <person name="Spormann A.M."/>
            <person name="Op den Camp H."/>
            <person name="Overmann J."/>
            <person name="Amann R."/>
            <person name="Jetten M.S.M."/>
            <person name="Mascher T."/>
            <person name="Medema M.H."/>
            <person name="Devos D.P."/>
            <person name="Kaster A.-K."/>
            <person name="Ovreas L."/>
            <person name="Rohde M."/>
            <person name="Galperin M.Y."/>
            <person name="Jogler C."/>
        </authorList>
    </citation>
    <scope>NUCLEOTIDE SEQUENCE [LARGE SCALE GENOMIC DNA]</scope>
    <source>
        <strain evidence="3 4">K23_9</strain>
    </source>
</reference>
<dbReference type="SUPFAM" id="SSF48452">
    <property type="entry name" value="TPR-like"/>
    <property type="match status" value="1"/>
</dbReference>
<dbReference type="Gene3D" id="1.25.40.10">
    <property type="entry name" value="Tetratricopeptide repeat domain"/>
    <property type="match status" value="1"/>
</dbReference>
<evidence type="ECO:0000313" key="4">
    <source>
        <dbReference type="Proteomes" id="UP000319817"/>
    </source>
</evidence>
<evidence type="ECO:0000256" key="2">
    <source>
        <dbReference type="SAM" id="MobiDB-lite"/>
    </source>
</evidence>
<dbReference type="PROSITE" id="PS50005">
    <property type="entry name" value="TPR"/>
    <property type="match status" value="1"/>
</dbReference>
<accession>A0A517P0T6</accession>
<protein>
    <submittedName>
        <fullName evidence="3">Tetratricopeptide repeat protein</fullName>
    </submittedName>
</protein>
<sequence>MIAMIRSKIARDPGHSDSWRMLGKLEAKEGNAFAANQSFTKALELDPENVAAHFDLGTLLLAGGQKTQAQGHFAKCARLAPQSVYAQQLYDKRLIARPENNGNPSNQYPGSANVAYAGGGQDSSSSDPTIDPVGYEIQTFDGRDDFDQRFDQLKSDADPKLKRLRIAIESGLLYNSNVSLTPISRGLAPSNDESFQAILNPELEWIALQRNSWRTGVLGRAYMTLNESQQSEFNLLGAQGGGFAERDFSVGDSEWIGRMDYVYGIDHLDSDRLGDRHSVTASMIMIAPDLDVTYLYLTTALSDFDDDGTAPELSSLDGTSLTTGITRFFQTGNSWMPNYSLGIDGHWADTDGADVRFRSLNGHGEMTFQLHEKLKFISGGGLGYRDFYDFTGAVNRDEVTWRINAKLRWQLTDRTAISLVADYDRFASDNEDFDSERTKGGVIVSINY</sequence>
<evidence type="ECO:0000313" key="3">
    <source>
        <dbReference type="EMBL" id="QDT12983.1"/>
    </source>
</evidence>
<evidence type="ECO:0000256" key="1">
    <source>
        <dbReference type="PROSITE-ProRule" id="PRU00339"/>
    </source>
</evidence>
<dbReference type="EMBL" id="CP036526">
    <property type="protein sequence ID" value="QDT12983.1"/>
    <property type="molecule type" value="Genomic_DNA"/>
</dbReference>
<gene>
    <name evidence="3" type="ORF">K239x_49980</name>
</gene>